<evidence type="ECO:0000313" key="3">
    <source>
        <dbReference type="EMBL" id="CAI9613424.1"/>
    </source>
</evidence>
<proteinExistence type="predicted"/>
<feature type="non-terminal residue" evidence="3">
    <location>
        <position position="1"/>
    </location>
</feature>
<keyword evidence="4" id="KW-1185">Reference proteome</keyword>
<evidence type="ECO:0000313" key="4">
    <source>
        <dbReference type="Proteomes" id="UP001162483"/>
    </source>
</evidence>
<keyword evidence="2" id="KW-0812">Transmembrane</keyword>
<feature type="transmembrane region" description="Helical" evidence="2">
    <location>
        <begin position="16"/>
        <end position="35"/>
    </location>
</feature>
<feature type="compositionally biased region" description="Polar residues" evidence="1">
    <location>
        <begin position="45"/>
        <end position="57"/>
    </location>
</feature>
<gene>
    <name evidence="3" type="ORF">SPARVUS_LOCUS14892129</name>
</gene>
<keyword evidence="2" id="KW-0472">Membrane</keyword>
<dbReference type="Proteomes" id="UP001162483">
    <property type="component" value="Unassembled WGS sequence"/>
</dbReference>
<feature type="region of interest" description="Disordered" evidence="1">
    <location>
        <begin position="38"/>
        <end position="57"/>
    </location>
</feature>
<sequence length="57" mass="6302">FFPEQPVFLLRLPVDFFFVSLTILLAVVAALFLGLPDLGSKSKMDASTWSNITSGKR</sequence>
<accession>A0ABN9GVE0</accession>
<protein>
    <submittedName>
        <fullName evidence="3">Uncharacterized protein</fullName>
    </submittedName>
</protein>
<keyword evidence="2" id="KW-1133">Transmembrane helix</keyword>
<dbReference type="EMBL" id="CATNWA010019475">
    <property type="protein sequence ID" value="CAI9613424.1"/>
    <property type="molecule type" value="Genomic_DNA"/>
</dbReference>
<name>A0ABN9GVE0_9NEOB</name>
<evidence type="ECO:0000256" key="1">
    <source>
        <dbReference type="SAM" id="MobiDB-lite"/>
    </source>
</evidence>
<comment type="caution">
    <text evidence="3">The sequence shown here is derived from an EMBL/GenBank/DDBJ whole genome shotgun (WGS) entry which is preliminary data.</text>
</comment>
<reference evidence="3" key="1">
    <citation type="submission" date="2023-05" db="EMBL/GenBank/DDBJ databases">
        <authorList>
            <person name="Stuckert A."/>
        </authorList>
    </citation>
    <scope>NUCLEOTIDE SEQUENCE</scope>
</reference>
<evidence type="ECO:0000256" key="2">
    <source>
        <dbReference type="SAM" id="Phobius"/>
    </source>
</evidence>
<organism evidence="3 4">
    <name type="scientific">Staurois parvus</name>
    <dbReference type="NCBI Taxonomy" id="386267"/>
    <lineage>
        <taxon>Eukaryota</taxon>
        <taxon>Metazoa</taxon>
        <taxon>Chordata</taxon>
        <taxon>Craniata</taxon>
        <taxon>Vertebrata</taxon>
        <taxon>Euteleostomi</taxon>
        <taxon>Amphibia</taxon>
        <taxon>Batrachia</taxon>
        <taxon>Anura</taxon>
        <taxon>Neobatrachia</taxon>
        <taxon>Ranoidea</taxon>
        <taxon>Ranidae</taxon>
        <taxon>Staurois</taxon>
    </lineage>
</organism>